<dbReference type="PANTHER" id="PTHR21301">
    <property type="entry name" value="REVERSE TRANSCRIPTASE"/>
    <property type="match status" value="1"/>
</dbReference>
<dbReference type="AlphaFoldDB" id="A0A085MZ22"/>
<dbReference type="Proteomes" id="UP000030758">
    <property type="component" value="Unassembled WGS sequence"/>
</dbReference>
<protein>
    <submittedName>
        <fullName evidence="1">Uncharacterized protein</fullName>
    </submittedName>
</protein>
<organism evidence="1">
    <name type="scientific">Trichuris suis</name>
    <name type="common">pig whipworm</name>
    <dbReference type="NCBI Taxonomy" id="68888"/>
    <lineage>
        <taxon>Eukaryota</taxon>
        <taxon>Metazoa</taxon>
        <taxon>Ecdysozoa</taxon>
        <taxon>Nematoda</taxon>
        <taxon>Enoplea</taxon>
        <taxon>Dorylaimia</taxon>
        <taxon>Trichinellida</taxon>
        <taxon>Trichuridae</taxon>
        <taxon>Trichuris</taxon>
    </lineage>
</organism>
<reference evidence="1" key="1">
    <citation type="journal article" date="2014" name="Nat. Genet.">
        <title>Genome and transcriptome of the porcine whipworm Trichuris suis.</title>
        <authorList>
            <person name="Jex A.R."/>
            <person name="Nejsum P."/>
            <person name="Schwarz E.M."/>
            <person name="Hu L."/>
            <person name="Young N.D."/>
            <person name="Hall R.S."/>
            <person name="Korhonen P.K."/>
            <person name="Liao S."/>
            <person name="Thamsborg S."/>
            <person name="Xia J."/>
            <person name="Xu P."/>
            <person name="Wang S."/>
            <person name="Scheerlinck J.P."/>
            <person name="Hofmann A."/>
            <person name="Sternberg P.W."/>
            <person name="Wang J."/>
            <person name="Gasser R.B."/>
        </authorList>
    </citation>
    <scope>NUCLEOTIDE SEQUENCE [LARGE SCALE GENOMIC DNA]</scope>
    <source>
        <strain evidence="1">DCEP-RM93F</strain>
    </source>
</reference>
<accession>A0A085MZ22</accession>
<sequence>MEMSDFITESLAILDVGRSLARVRSQYGREKKKVRNLSVCREGGDLMIVGLEDHVGLLLLEHLNSLFLNCISFTIEKETRCRLPFLDALVIRSKNRLKTTVYRKPTHSDRYLHFSSHHPRSVFTGIIRGTVD</sequence>
<dbReference type="PANTHER" id="PTHR21301:SF10">
    <property type="entry name" value="REVERSE TRANSCRIPTASE DOMAIN-CONTAINING PROTEIN"/>
    <property type="match status" value="1"/>
</dbReference>
<dbReference type="EMBL" id="KL367594">
    <property type="protein sequence ID" value="KFD62468.1"/>
    <property type="molecule type" value="Genomic_DNA"/>
</dbReference>
<gene>
    <name evidence="1" type="ORF">M514_04447</name>
</gene>
<name>A0A085MZ22_9BILA</name>
<evidence type="ECO:0000313" key="1">
    <source>
        <dbReference type="EMBL" id="KFD62468.1"/>
    </source>
</evidence>
<proteinExistence type="predicted"/>